<dbReference type="SUPFAM" id="SSF51735">
    <property type="entry name" value="NAD(P)-binding Rossmann-fold domains"/>
    <property type="match status" value="1"/>
</dbReference>
<evidence type="ECO:0000259" key="1">
    <source>
        <dbReference type="Pfam" id="PF01370"/>
    </source>
</evidence>
<comment type="caution">
    <text evidence="2">The sequence shown here is derived from an EMBL/GenBank/DDBJ whole genome shotgun (WGS) entry which is preliminary data.</text>
</comment>
<name>A0A1U7GYT5_9CYAN</name>
<protein>
    <submittedName>
        <fullName evidence="2">Epimerase</fullName>
    </submittedName>
</protein>
<dbReference type="PANTHER" id="PTHR43245">
    <property type="entry name" value="BIFUNCTIONAL POLYMYXIN RESISTANCE PROTEIN ARNA"/>
    <property type="match status" value="1"/>
</dbReference>
<reference evidence="2 3" key="1">
    <citation type="submission" date="2016-11" db="EMBL/GenBank/DDBJ databases">
        <title>Draft Genome Sequences of Nine Cyanobacterial Strains from Diverse Habitats.</title>
        <authorList>
            <person name="Zhu T."/>
            <person name="Hou S."/>
            <person name="Lu X."/>
            <person name="Hess W.R."/>
        </authorList>
    </citation>
    <scope>NUCLEOTIDE SEQUENCE [LARGE SCALE GENOMIC DNA]</scope>
    <source>
        <strain evidence="2 3">NIES-592</strain>
    </source>
</reference>
<keyword evidence="3" id="KW-1185">Reference proteome</keyword>
<feature type="domain" description="NAD-dependent epimerase/dehydratase" evidence="1">
    <location>
        <begin position="4"/>
        <end position="232"/>
    </location>
</feature>
<evidence type="ECO:0000313" key="2">
    <source>
        <dbReference type="EMBL" id="OKH13616.1"/>
    </source>
</evidence>
<dbReference type="EMBL" id="MRCA01000006">
    <property type="protein sequence ID" value="OKH13616.1"/>
    <property type="molecule type" value="Genomic_DNA"/>
</dbReference>
<sequence length="337" mass="37387">MKLLVTGASGLLGQYTVAEALRRGFQVRAVVRQISNENLPWCNHPGLELVRVDLQEQKLDNIVAALQGVNVVLHIAGTTKGDFATQYASNVVVTENLLKAMVLSGVLRLVAISSFAVFDYLRIKSGETITEDSPIECEPPVRDVYAQTKLMQEEIVRDFEAKYCGKVTILRLGMIYGRGHLWNALVGAKVSDRFWIRIGANAEMPLVYVENCAEAIVTAAQCDAAIGQTLNIVDDDLPTQDVYAQKLAKIIPNSPSTITISWTVMRLMARSIWLCNQLLLAGKMQLPHILIPARLHARFKPLHYSNAHAQQVLHWKPKYSFVTALERSCSDAGLLHV</sequence>
<dbReference type="RefSeq" id="WP_073555999.1">
    <property type="nucleotide sequence ID" value="NZ_MRCA01000006.1"/>
</dbReference>
<dbReference type="InterPro" id="IPR050177">
    <property type="entry name" value="Lipid_A_modif_metabolic_enz"/>
</dbReference>
<dbReference type="Gene3D" id="3.40.50.720">
    <property type="entry name" value="NAD(P)-binding Rossmann-like Domain"/>
    <property type="match status" value="1"/>
</dbReference>
<accession>A0A1U7GYT5</accession>
<dbReference type="Pfam" id="PF01370">
    <property type="entry name" value="Epimerase"/>
    <property type="match status" value="1"/>
</dbReference>
<dbReference type="InterPro" id="IPR036291">
    <property type="entry name" value="NAD(P)-bd_dom_sf"/>
</dbReference>
<dbReference type="InterPro" id="IPR001509">
    <property type="entry name" value="Epimerase_deHydtase"/>
</dbReference>
<proteinExistence type="predicted"/>
<dbReference type="AlphaFoldDB" id="A0A1U7GYT5"/>
<dbReference type="Proteomes" id="UP000186391">
    <property type="component" value="Unassembled WGS sequence"/>
</dbReference>
<gene>
    <name evidence="2" type="ORF">NIES592_13440</name>
</gene>
<organism evidence="2 3">
    <name type="scientific">Fischerella major NIES-592</name>
    <dbReference type="NCBI Taxonomy" id="210994"/>
    <lineage>
        <taxon>Bacteria</taxon>
        <taxon>Bacillati</taxon>
        <taxon>Cyanobacteriota</taxon>
        <taxon>Cyanophyceae</taxon>
        <taxon>Nostocales</taxon>
        <taxon>Hapalosiphonaceae</taxon>
        <taxon>Fischerella</taxon>
    </lineage>
</organism>
<dbReference type="OrthoDB" id="9807212at2"/>
<evidence type="ECO:0000313" key="3">
    <source>
        <dbReference type="Proteomes" id="UP000186391"/>
    </source>
</evidence>